<protein>
    <recommendedName>
        <fullName evidence="2">Phage capsid-like C-terminal domain-containing protein</fullName>
    </recommendedName>
</protein>
<feature type="domain" description="Phage capsid-like C-terminal" evidence="2">
    <location>
        <begin position="176"/>
        <end position="432"/>
    </location>
</feature>
<comment type="caution">
    <text evidence="3">The sequence shown here is derived from an EMBL/GenBank/DDBJ whole genome shotgun (WGS) entry which is preliminary data.</text>
</comment>
<organism evidence="3 4">
    <name type="scientific">Pseudovibrio exalbescens</name>
    <dbReference type="NCBI Taxonomy" id="197461"/>
    <lineage>
        <taxon>Bacteria</taxon>
        <taxon>Pseudomonadati</taxon>
        <taxon>Pseudomonadota</taxon>
        <taxon>Alphaproteobacteria</taxon>
        <taxon>Hyphomicrobiales</taxon>
        <taxon>Stappiaceae</taxon>
        <taxon>Pseudovibrio</taxon>
    </lineage>
</organism>
<dbReference type="SUPFAM" id="SSF56563">
    <property type="entry name" value="Major capsid protein gp5"/>
    <property type="match status" value="1"/>
</dbReference>
<comment type="subcellular location">
    <subcellularLocation>
        <location evidence="1">Virion</location>
    </subcellularLocation>
</comment>
<dbReference type="Pfam" id="PF05065">
    <property type="entry name" value="Phage_capsid"/>
    <property type="match status" value="1"/>
</dbReference>
<sequence>MTKSMMPAISVAALAATRPDAVLGTVRSEASDMEALLKQVSQQLDRVSGDVKSTAETALQEARRSGEVSNETKATADRLLSEQTALSKAVSNLTTTLEGLDAKTQELSQHVASGPSASPAPVQSLGQAFVSNQEAISSFAANGAKGSLRIEVANAITTADGSAGGLITHEEERVPVRLPRRRLMLRARLTQGTVGSDLVTYRKQVLRDNQSAMVAEGAASPESSYGWEKADAKVKKISHHTNITEEALADADFLQTEIDTELRYGLDLEEEEQILAGDGTGENLIGLLTEAPAFVAPSGLPDATRIDRLRLAILQVALADYSVTDLVLNPLDWAAIEMQKDADNRYIFANPAAMTTPVLWGKDVIETNTMSAGEWLAGDLAMAATYYDRQRTEVLISSEHDTNFVEDMLTMKARKRVAMAIKRQAAMVKGNFTFA</sequence>
<dbReference type="STRING" id="197461.A3843_05365"/>
<dbReference type="AlphaFoldDB" id="A0A1U7JK03"/>
<name>A0A1U7JK03_9HYPH</name>
<evidence type="ECO:0000313" key="3">
    <source>
        <dbReference type="EMBL" id="OKL45035.1"/>
    </source>
</evidence>
<dbReference type="InterPro" id="IPR024455">
    <property type="entry name" value="Phage_capsid"/>
</dbReference>
<reference evidence="3 4" key="1">
    <citation type="submission" date="2016-03" db="EMBL/GenBank/DDBJ databases">
        <title>Genome sequence of Nesiotobacter sp. nov., a moderately halophilic alphaproteobacterium isolated from the Yellow Sea, China.</title>
        <authorList>
            <person name="Zhang G."/>
            <person name="Zhang R."/>
        </authorList>
    </citation>
    <scope>NUCLEOTIDE SEQUENCE [LARGE SCALE GENOMIC DNA]</scope>
    <source>
        <strain evidence="3 4">WB1-6</strain>
    </source>
</reference>
<keyword evidence="4" id="KW-1185">Reference proteome</keyword>
<dbReference type="Gene3D" id="3.30.2400.10">
    <property type="entry name" value="Major capsid protein gp5"/>
    <property type="match status" value="1"/>
</dbReference>
<gene>
    <name evidence="3" type="ORF">A3843_05365</name>
</gene>
<dbReference type="Proteomes" id="UP000185783">
    <property type="component" value="Unassembled WGS sequence"/>
</dbReference>
<evidence type="ECO:0000259" key="2">
    <source>
        <dbReference type="Pfam" id="PF05065"/>
    </source>
</evidence>
<proteinExistence type="predicted"/>
<dbReference type="InterPro" id="IPR054612">
    <property type="entry name" value="Phage_capsid-like_C"/>
</dbReference>
<accession>A0A1U7JK03</accession>
<dbReference type="EMBL" id="LVVZ01000008">
    <property type="protein sequence ID" value="OKL45035.1"/>
    <property type="molecule type" value="Genomic_DNA"/>
</dbReference>
<dbReference type="Gene3D" id="3.30.2320.10">
    <property type="entry name" value="hypothetical protein PF0899 domain"/>
    <property type="match status" value="1"/>
</dbReference>
<dbReference type="NCBIfam" id="TIGR01554">
    <property type="entry name" value="major_cap_HK97"/>
    <property type="match status" value="1"/>
</dbReference>
<evidence type="ECO:0000313" key="4">
    <source>
        <dbReference type="Proteomes" id="UP000185783"/>
    </source>
</evidence>
<evidence type="ECO:0000256" key="1">
    <source>
        <dbReference type="ARBA" id="ARBA00004328"/>
    </source>
</evidence>